<dbReference type="RefSeq" id="WP_157977779.1">
    <property type="nucleotide sequence ID" value="NZ_CP139965.1"/>
</dbReference>
<proteinExistence type="predicted"/>
<keyword evidence="1" id="KW-0812">Transmembrane</keyword>
<dbReference type="Proteomes" id="UP001325479">
    <property type="component" value="Chromosome"/>
</dbReference>
<name>A0ABZ0WH69_9BURK</name>
<dbReference type="EMBL" id="CP139965">
    <property type="protein sequence ID" value="WQD76681.1"/>
    <property type="molecule type" value="Genomic_DNA"/>
</dbReference>
<evidence type="ECO:0000313" key="3">
    <source>
        <dbReference type="Proteomes" id="UP001325479"/>
    </source>
</evidence>
<keyword evidence="3" id="KW-1185">Reference proteome</keyword>
<keyword evidence="1" id="KW-0472">Membrane</keyword>
<evidence type="ECO:0000256" key="1">
    <source>
        <dbReference type="SAM" id="Phobius"/>
    </source>
</evidence>
<feature type="transmembrane region" description="Helical" evidence="1">
    <location>
        <begin position="35"/>
        <end position="56"/>
    </location>
</feature>
<accession>A0ABZ0WH69</accession>
<protein>
    <submittedName>
        <fullName evidence="2">Uncharacterized protein</fullName>
    </submittedName>
</protein>
<organism evidence="2 3">
    <name type="scientific">Paraburkholderia kururiensis</name>
    <dbReference type="NCBI Taxonomy" id="984307"/>
    <lineage>
        <taxon>Bacteria</taxon>
        <taxon>Pseudomonadati</taxon>
        <taxon>Pseudomonadota</taxon>
        <taxon>Betaproteobacteria</taxon>
        <taxon>Burkholderiales</taxon>
        <taxon>Burkholderiaceae</taxon>
        <taxon>Paraburkholderia</taxon>
    </lineage>
</organism>
<reference evidence="2 3" key="1">
    <citation type="submission" date="2023-12" db="EMBL/GenBank/DDBJ databases">
        <title>Genome sequencing and assembly of bacterial species from a model synthetic community.</title>
        <authorList>
            <person name="Hogle S.L."/>
        </authorList>
    </citation>
    <scope>NUCLEOTIDE SEQUENCE [LARGE SCALE GENOMIC DNA]</scope>
    <source>
        <strain evidence="2 3">HAMBI 2494</strain>
    </source>
</reference>
<sequence>MKLLVWVRSLGSALRVGRAGNAVAGTAVGCAPVRAGVALCVGVALVAVVAVVAVVAGSASACVTAPGAAAARAVFLVDDFVDEAEAVRP</sequence>
<dbReference type="PROSITE" id="PS51257">
    <property type="entry name" value="PROKAR_LIPOPROTEIN"/>
    <property type="match status" value="1"/>
</dbReference>
<keyword evidence="1" id="KW-1133">Transmembrane helix</keyword>
<evidence type="ECO:0000313" key="2">
    <source>
        <dbReference type="EMBL" id="WQD76681.1"/>
    </source>
</evidence>
<gene>
    <name evidence="2" type="ORF">U0042_21710</name>
</gene>